<feature type="domain" description="PhnB-like" evidence="1">
    <location>
        <begin position="3"/>
        <end position="130"/>
    </location>
</feature>
<gene>
    <name evidence="2" type="ORF">ABFZ84_01635</name>
</gene>
<dbReference type="Gene3D" id="3.10.180.10">
    <property type="entry name" value="2,3-Dihydroxybiphenyl 1,2-Dioxygenase, domain 1"/>
    <property type="match status" value="1"/>
</dbReference>
<name>A0ABV3Z104_9PROT</name>
<organism evidence="2 3">
    <name type="scientific">Hyphococcus lacteus</name>
    <dbReference type="NCBI Taxonomy" id="3143536"/>
    <lineage>
        <taxon>Bacteria</taxon>
        <taxon>Pseudomonadati</taxon>
        <taxon>Pseudomonadota</taxon>
        <taxon>Alphaproteobacteria</taxon>
        <taxon>Parvularculales</taxon>
        <taxon>Parvularculaceae</taxon>
        <taxon>Hyphococcus</taxon>
    </lineage>
</organism>
<dbReference type="PANTHER" id="PTHR33990:SF1">
    <property type="entry name" value="PROTEIN YJDN"/>
    <property type="match status" value="1"/>
</dbReference>
<dbReference type="EMBL" id="JBEHZE010000001">
    <property type="protein sequence ID" value="MEX6632238.1"/>
    <property type="molecule type" value="Genomic_DNA"/>
</dbReference>
<dbReference type="CDD" id="cd06588">
    <property type="entry name" value="PhnB_like"/>
    <property type="match status" value="1"/>
</dbReference>
<dbReference type="SUPFAM" id="SSF54593">
    <property type="entry name" value="Glyoxalase/Bleomycin resistance protein/Dihydroxybiphenyl dioxygenase"/>
    <property type="match status" value="1"/>
</dbReference>
<evidence type="ECO:0000313" key="2">
    <source>
        <dbReference type="EMBL" id="MEX6632238.1"/>
    </source>
</evidence>
<dbReference type="InterPro" id="IPR028973">
    <property type="entry name" value="PhnB-like"/>
</dbReference>
<evidence type="ECO:0000313" key="3">
    <source>
        <dbReference type="Proteomes" id="UP001560685"/>
    </source>
</evidence>
<sequence length="133" mass="14788">MQINVYLNFDGNCKEAMQFYHKVLGGEMEVMIPVAGSEAEPHMPDNMKNSTLHASLAVGGIKIMASDSPAEYYRRASGTSVCINLEDTKEAKRLFDALSDGGEVLMPFEPTFFAKAFASFHDRFGVLWMIHSM</sequence>
<dbReference type="RefSeq" id="WP_369312117.1">
    <property type="nucleotide sequence ID" value="NZ_JBEHZE010000001.1"/>
</dbReference>
<protein>
    <submittedName>
        <fullName evidence="2">VOC family protein</fullName>
    </submittedName>
</protein>
<proteinExistence type="predicted"/>
<evidence type="ECO:0000259" key="1">
    <source>
        <dbReference type="Pfam" id="PF06983"/>
    </source>
</evidence>
<comment type="caution">
    <text evidence="2">The sequence shown here is derived from an EMBL/GenBank/DDBJ whole genome shotgun (WGS) entry which is preliminary data.</text>
</comment>
<keyword evidence="3" id="KW-1185">Reference proteome</keyword>
<dbReference type="Pfam" id="PF06983">
    <property type="entry name" value="3-dmu-9_3-mt"/>
    <property type="match status" value="1"/>
</dbReference>
<dbReference type="PANTHER" id="PTHR33990">
    <property type="entry name" value="PROTEIN YJDN-RELATED"/>
    <property type="match status" value="1"/>
</dbReference>
<reference evidence="2 3" key="1">
    <citation type="submission" date="2024-05" db="EMBL/GenBank/DDBJ databases">
        <title>Three bacterial strains, DH-69, EH-24, and ECK-19 isolated from coastal sediments.</title>
        <authorList>
            <person name="Ye Y.-Q."/>
            <person name="Du Z.-J."/>
        </authorList>
    </citation>
    <scope>NUCLEOTIDE SEQUENCE [LARGE SCALE GENOMIC DNA]</scope>
    <source>
        <strain evidence="2 3">ECK-19</strain>
    </source>
</reference>
<dbReference type="Proteomes" id="UP001560685">
    <property type="component" value="Unassembled WGS sequence"/>
</dbReference>
<accession>A0ABV3Z104</accession>
<dbReference type="InterPro" id="IPR029068">
    <property type="entry name" value="Glyas_Bleomycin-R_OHBP_Dase"/>
</dbReference>